<dbReference type="OrthoDB" id="10071381at2759"/>
<dbReference type="Proteomes" id="UP000652761">
    <property type="component" value="Unassembled WGS sequence"/>
</dbReference>
<evidence type="ECO:0000256" key="2">
    <source>
        <dbReference type="ARBA" id="ARBA00009870"/>
    </source>
</evidence>
<dbReference type="CDD" id="cd21793">
    <property type="entry name" value="Rad21_Rec8_M_AtSYN1-like"/>
    <property type="match status" value="1"/>
</dbReference>
<feature type="compositionally biased region" description="Low complexity" evidence="4">
    <location>
        <begin position="425"/>
        <end position="436"/>
    </location>
</feature>
<accession>A0A843W2Z0</accession>
<sequence length="613" mass="67847">MSLCYYDVSCGAVSNIFLIADKIVTDAQLSYRLLAHLLLGVVRIFSKKVEYLFHDCNEIIIRLGRSFISSQWNTPKETTGGRHRKVSLPKGSTHGKCENLALHEEYPSVEAVRGVQPGVTLTLPKSFELDSFDLEVPEEEGDISIHECFRLEVEEIYQPAFLNARHGDDMVAGSGLSSGCFTPVGDVIPPGILDIDFEVAESQEARISIVKWKLECDLPCLEKCGNHSSARRSLKLSIHSQETEEQAEQQDLQLAKLSEPCHTSPEGYAEVGTPVSEHGRISLLCDSEKPSVALPEAASPEFAVTTPAIKERRRISRKRKCLFDETIVLSNDTLRQWIHDASSLICKRRKAPHTFLDAWKAQKLSSIESMPSDLKAIFLESSFIPSAQEKPATPSHRSDVGKAEVLAEPEKSDAFLGTPSIDTLPSVSSAEVPSASKMDEDIPEEPLAIEKPESEMSLIDRVSKHSESKLASCDMYKLLAVESFVNAFASHYHLLHCCRNLAPQKMKATVKMGGQLEQVARYFCHCFEQEENGALSLTKVLEGKKRTKCAKCFYETLVLASRGYVDVGQELPYGDIIVSATPAMRTEFEFMPGPFGAAERTLAVTGSWSRTSL</sequence>
<dbReference type="Gene3D" id="1.10.10.580">
    <property type="entry name" value="Structural maintenance of chromosome 1. Chain E"/>
    <property type="match status" value="1"/>
</dbReference>
<dbReference type="GO" id="GO:0003682">
    <property type="term" value="F:chromatin binding"/>
    <property type="evidence" value="ECO:0007669"/>
    <property type="project" value="TreeGrafter"/>
</dbReference>
<dbReference type="InterPro" id="IPR023093">
    <property type="entry name" value="ScpA-like_C"/>
</dbReference>
<organism evidence="7 8">
    <name type="scientific">Colocasia esculenta</name>
    <name type="common">Wild taro</name>
    <name type="synonym">Arum esculentum</name>
    <dbReference type="NCBI Taxonomy" id="4460"/>
    <lineage>
        <taxon>Eukaryota</taxon>
        <taxon>Viridiplantae</taxon>
        <taxon>Streptophyta</taxon>
        <taxon>Embryophyta</taxon>
        <taxon>Tracheophyta</taxon>
        <taxon>Spermatophyta</taxon>
        <taxon>Magnoliopsida</taxon>
        <taxon>Liliopsida</taxon>
        <taxon>Araceae</taxon>
        <taxon>Aroideae</taxon>
        <taxon>Colocasieae</taxon>
        <taxon>Colocasia</taxon>
    </lineage>
</organism>
<dbReference type="AlphaFoldDB" id="A0A843W2Z0"/>
<dbReference type="InterPro" id="IPR006909">
    <property type="entry name" value="Rad21/Rec8_C_eu"/>
</dbReference>
<dbReference type="EMBL" id="NMUH01003417">
    <property type="protein sequence ID" value="MQM05463.1"/>
    <property type="molecule type" value="Genomic_DNA"/>
</dbReference>
<comment type="caution">
    <text evidence="7">The sequence shown here is derived from an EMBL/GenBank/DDBJ whole genome shotgun (WGS) entry which is preliminary data.</text>
</comment>
<feature type="region of interest" description="Disordered" evidence="4">
    <location>
        <begin position="414"/>
        <end position="441"/>
    </location>
</feature>
<evidence type="ECO:0000313" key="7">
    <source>
        <dbReference type="EMBL" id="MQM05463.1"/>
    </source>
</evidence>
<name>A0A843W2Z0_COLES</name>
<comment type="similarity">
    <text evidence="2">Belongs to the rad21 family.</text>
</comment>
<evidence type="ECO:0000256" key="3">
    <source>
        <dbReference type="ARBA" id="ARBA00023242"/>
    </source>
</evidence>
<dbReference type="GO" id="GO:0008278">
    <property type="term" value="C:cohesin complex"/>
    <property type="evidence" value="ECO:0007669"/>
    <property type="project" value="InterPro"/>
</dbReference>
<evidence type="ECO:0000259" key="6">
    <source>
        <dbReference type="Pfam" id="PF04825"/>
    </source>
</evidence>
<dbReference type="Pfam" id="PF04824">
    <property type="entry name" value="Rad21_Rec8"/>
    <property type="match status" value="1"/>
</dbReference>
<dbReference type="Pfam" id="PF04825">
    <property type="entry name" value="Rad21_Rec8_N"/>
    <property type="match status" value="1"/>
</dbReference>
<evidence type="ECO:0000256" key="1">
    <source>
        <dbReference type="ARBA" id="ARBA00004123"/>
    </source>
</evidence>
<feature type="domain" description="Rad21/Rec8-like protein N-terminal" evidence="6">
    <location>
        <begin position="15"/>
        <end position="77"/>
    </location>
</feature>
<dbReference type="InterPro" id="IPR036390">
    <property type="entry name" value="WH_DNA-bd_sf"/>
</dbReference>
<dbReference type="GO" id="GO:0005634">
    <property type="term" value="C:nucleus"/>
    <property type="evidence" value="ECO:0007669"/>
    <property type="project" value="UniProtKB-SubCell"/>
</dbReference>
<dbReference type="PANTHER" id="PTHR12585:SF73">
    <property type="entry name" value="SISTER CHROMATID COHESION 1 PROTEIN 2"/>
    <property type="match status" value="1"/>
</dbReference>
<evidence type="ECO:0000313" key="8">
    <source>
        <dbReference type="Proteomes" id="UP000652761"/>
    </source>
</evidence>
<gene>
    <name evidence="7" type="ORF">Taro_038273</name>
</gene>
<dbReference type="InterPro" id="IPR006910">
    <property type="entry name" value="Rad21_Rec8_N"/>
</dbReference>
<dbReference type="GO" id="GO:1990414">
    <property type="term" value="P:replication-born double-strand break repair via sister chromatid exchange"/>
    <property type="evidence" value="ECO:0007669"/>
    <property type="project" value="TreeGrafter"/>
</dbReference>
<dbReference type="GO" id="GO:0007062">
    <property type="term" value="P:sister chromatid cohesion"/>
    <property type="evidence" value="ECO:0007669"/>
    <property type="project" value="InterPro"/>
</dbReference>
<dbReference type="PANTHER" id="PTHR12585">
    <property type="entry name" value="SCC1 / RAD21 FAMILY MEMBER"/>
    <property type="match status" value="1"/>
</dbReference>
<protein>
    <recommendedName>
        <fullName evidence="9">Rad21/Rec8-like protein N-terminal domain-containing protein</fullName>
    </recommendedName>
</protein>
<comment type="subcellular location">
    <subcellularLocation>
        <location evidence="1">Nucleus</location>
    </subcellularLocation>
</comment>
<evidence type="ECO:0000256" key="4">
    <source>
        <dbReference type="SAM" id="MobiDB-lite"/>
    </source>
</evidence>
<evidence type="ECO:0008006" key="9">
    <source>
        <dbReference type="Google" id="ProtNLM"/>
    </source>
</evidence>
<reference evidence="7" key="1">
    <citation type="submission" date="2017-07" db="EMBL/GenBank/DDBJ databases">
        <title>Taro Niue Genome Assembly and Annotation.</title>
        <authorList>
            <person name="Atibalentja N."/>
            <person name="Keating K."/>
            <person name="Fields C.J."/>
        </authorList>
    </citation>
    <scope>NUCLEOTIDE SEQUENCE</scope>
    <source>
        <strain evidence="7">Niue_2</strain>
        <tissue evidence="7">Leaf</tissue>
    </source>
</reference>
<proteinExistence type="inferred from homology"/>
<keyword evidence="8" id="KW-1185">Reference proteome</keyword>
<feature type="domain" description="Rad21/Rec8-like protein C-terminal eukaryotic" evidence="5">
    <location>
        <begin position="531"/>
        <end position="584"/>
    </location>
</feature>
<keyword evidence="3" id="KW-0539">Nucleus</keyword>
<dbReference type="SUPFAM" id="SSF46785">
    <property type="entry name" value="Winged helix' DNA-binding domain"/>
    <property type="match status" value="1"/>
</dbReference>
<dbReference type="InterPro" id="IPR039781">
    <property type="entry name" value="Rad21/Rec8-like"/>
</dbReference>
<evidence type="ECO:0000259" key="5">
    <source>
        <dbReference type="Pfam" id="PF04824"/>
    </source>
</evidence>